<dbReference type="PANTHER" id="PTHR33122">
    <property type="entry name" value="LIPID BINDING PROTEIN-RELATED"/>
    <property type="match status" value="1"/>
</dbReference>
<keyword evidence="1" id="KW-0732">Signal</keyword>
<dbReference type="SUPFAM" id="SSF47699">
    <property type="entry name" value="Bifunctional inhibitor/lipid-transfer protein/seed storage 2S albumin"/>
    <property type="match status" value="1"/>
</dbReference>
<dbReference type="InterPro" id="IPR036312">
    <property type="entry name" value="Bifun_inhib/LTP/seed_sf"/>
</dbReference>
<keyword evidence="4" id="KW-1185">Reference proteome</keyword>
<evidence type="ECO:0000256" key="1">
    <source>
        <dbReference type="SAM" id="SignalP"/>
    </source>
</evidence>
<dbReference type="InterPro" id="IPR016140">
    <property type="entry name" value="Bifunc_inhib/LTP/seed_store"/>
</dbReference>
<dbReference type="PANTHER" id="PTHR33122:SF33">
    <property type="entry name" value="BIFUNCTIONAL INHIBITOR_LIPID-TRANSFER PROTEIN_SEED STORAGE 2S ALBUMIN SUPERFAMILY PROTEIN"/>
    <property type="match status" value="1"/>
</dbReference>
<comment type="caution">
    <text evidence="3">The sequence shown here is derived from an EMBL/GenBank/DDBJ whole genome shotgun (WGS) entry which is preliminary data.</text>
</comment>
<reference evidence="3 4" key="1">
    <citation type="submission" date="2024-01" db="EMBL/GenBank/DDBJ databases">
        <title>The complete chloroplast genome sequence of Lithospermum erythrorhizon: insights into the phylogenetic relationship among Boraginaceae species and the maternal lineages of purple gromwells.</title>
        <authorList>
            <person name="Okada T."/>
            <person name="Watanabe K."/>
        </authorList>
    </citation>
    <scope>NUCLEOTIDE SEQUENCE [LARGE SCALE GENOMIC DNA]</scope>
</reference>
<dbReference type="Pfam" id="PF14368">
    <property type="entry name" value="LTP_2"/>
    <property type="match status" value="1"/>
</dbReference>
<dbReference type="GO" id="GO:0009627">
    <property type="term" value="P:systemic acquired resistance"/>
    <property type="evidence" value="ECO:0007669"/>
    <property type="project" value="InterPro"/>
</dbReference>
<dbReference type="GO" id="GO:0005504">
    <property type="term" value="F:fatty acid binding"/>
    <property type="evidence" value="ECO:0007669"/>
    <property type="project" value="InterPro"/>
</dbReference>
<sequence length="115" mass="12463">MKLFLSNNHATKLMLVFVVIASTLVHEAKSRPYCPSTFFAALVQLIPCREALAPFSLALPSQSCCAAVKALGQPCWCVLANGPPIEGVDIGMTMQLPLKCAANFQPWMKSGLKLR</sequence>
<protein>
    <recommendedName>
        <fullName evidence="2">Bifunctional inhibitor/plant lipid transfer protein/seed storage helical domain-containing protein</fullName>
    </recommendedName>
</protein>
<dbReference type="Gene3D" id="1.10.110.10">
    <property type="entry name" value="Plant lipid-transfer and hydrophobic proteins"/>
    <property type="match status" value="1"/>
</dbReference>
<evidence type="ECO:0000313" key="4">
    <source>
        <dbReference type="Proteomes" id="UP001454036"/>
    </source>
</evidence>
<feature type="chain" id="PRO_5044010995" description="Bifunctional inhibitor/plant lipid transfer protein/seed storage helical domain-containing protein" evidence="1">
    <location>
        <begin position="31"/>
        <end position="115"/>
    </location>
</feature>
<dbReference type="EMBL" id="BAABME010000541">
    <property type="protein sequence ID" value="GAA0143642.1"/>
    <property type="molecule type" value="Genomic_DNA"/>
</dbReference>
<evidence type="ECO:0000313" key="3">
    <source>
        <dbReference type="EMBL" id="GAA0143642.1"/>
    </source>
</evidence>
<proteinExistence type="predicted"/>
<feature type="domain" description="Bifunctional inhibitor/plant lipid transfer protein/seed storage helical" evidence="2">
    <location>
        <begin position="17"/>
        <end position="103"/>
    </location>
</feature>
<organism evidence="3 4">
    <name type="scientific">Lithospermum erythrorhizon</name>
    <name type="common">Purple gromwell</name>
    <name type="synonym">Lithospermum officinale var. erythrorhizon</name>
    <dbReference type="NCBI Taxonomy" id="34254"/>
    <lineage>
        <taxon>Eukaryota</taxon>
        <taxon>Viridiplantae</taxon>
        <taxon>Streptophyta</taxon>
        <taxon>Embryophyta</taxon>
        <taxon>Tracheophyta</taxon>
        <taxon>Spermatophyta</taxon>
        <taxon>Magnoliopsida</taxon>
        <taxon>eudicotyledons</taxon>
        <taxon>Gunneridae</taxon>
        <taxon>Pentapetalae</taxon>
        <taxon>asterids</taxon>
        <taxon>lamiids</taxon>
        <taxon>Boraginales</taxon>
        <taxon>Boraginaceae</taxon>
        <taxon>Boraginoideae</taxon>
        <taxon>Lithospermeae</taxon>
        <taxon>Lithospermum</taxon>
    </lineage>
</organism>
<dbReference type="Proteomes" id="UP001454036">
    <property type="component" value="Unassembled WGS sequence"/>
</dbReference>
<feature type="signal peptide" evidence="1">
    <location>
        <begin position="1"/>
        <end position="30"/>
    </location>
</feature>
<dbReference type="AlphaFoldDB" id="A0AAV3NXR4"/>
<name>A0AAV3NXR4_LITER</name>
<gene>
    <name evidence="3" type="ORF">LIER_04279</name>
</gene>
<evidence type="ECO:0000259" key="2">
    <source>
        <dbReference type="Pfam" id="PF14368"/>
    </source>
</evidence>
<dbReference type="InterPro" id="IPR039265">
    <property type="entry name" value="DIR1-like"/>
</dbReference>
<accession>A0AAV3NXR4</accession>